<dbReference type="PANTHER" id="PTHR44858:SF1">
    <property type="entry name" value="UDP-N-ACETYLGLUCOSAMINE--PEPTIDE N-ACETYLGLUCOSAMINYLTRANSFERASE SPINDLY-RELATED"/>
    <property type="match status" value="1"/>
</dbReference>
<name>A0A3S3U430_9HYPH</name>
<dbReference type="RefSeq" id="WP_128441325.1">
    <property type="nucleotide sequence ID" value="NZ_SBIP01000001.1"/>
</dbReference>
<keyword evidence="2 3" id="KW-0802">TPR repeat</keyword>
<dbReference type="PANTHER" id="PTHR44858">
    <property type="entry name" value="TETRATRICOPEPTIDE REPEAT PROTEIN 6"/>
    <property type="match status" value="1"/>
</dbReference>
<comment type="caution">
    <text evidence="4">The sequence shown here is derived from an EMBL/GenBank/DDBJ whole genome shotgun (WGS) entry which is preliminary data.</text>
</comment>
<dbReference type="InterPro" id="IPR011990">
    <property type="entry name" value="TPR-like_helical_dom_sf"/>
</dbReference>
<dbReference type="InterPro" id="IPR050498">
    <property type="entry name" value="Ycf3"/>
</dbReference>
<reference evidence="4 5" key="1">
    <citation type="submission" date="2019-01" db="EMBL/GenBank/DDBJ databases">
        <title>The draft genome of Rhizobium sp. 24NR.</title>
        <authorList>
            <person name="Liu L."/>
            <person name="Liang L."/>
            <person name="Shi S."/>
            <person name="Xu L."/>
            <person name="Wang X."/>
            <person name="Li L."/>
            <person name="Zhang X."/>
        </authorList>
    </citation>
    <scope>NUCLEOTIDE SEQUENCE [LARGE SCALE GENOMIC DNA]</scope>
    <source>
        <strain evidence="4 5">24NR</strain>
    </source>
</reference>
<dbReference type="SUPFAM" id="SSF48439">
    <property type="entry name" value="Protein prenylyltransferase"/>
    <property type="match status" value="1"/>
</dbReference>
<dbReference type="EMBL" id="SBIP01000001">
    <property type="protein sequence ID" value="RWX81477.1"/>
    <property type="molecule type" value="Genomic_DNA"/>
</dbReference>
<evidence type="ECO:0000256" key="1">
    <source>
        <dbReference type="ARBA" id="ARBA00022737"/>
    </source>
</evidence>
<dbReference type="AlphaFoldDB" id="A0A3S3U430"/>
<gene>
    <name evidence="4" type="ORF">EPK99_04080</name>
</gene>
<dbReference type="Pfam" id="PF13432">
    <property type="entry name" value="TPR_16"/>
    <property type="match status" value="1"/>
</dbReference>
<evidence type="ECO:0000313" key="5">
    <source>
        <dbReference type="Proteomes" id="UP000287687"/>
    </source>
</evidence>
<keyword evidence="1" id="KW-0677">Repeat</keyword>
<dbReference type="PROSITE" id="PS50005">
    <property type="entry name" value="TPR"/>
    <property type="match status" value="1"/>
</dbReference>
<dbReference type="PROSITE" id="PS50293">
    <property type="entry name" value="TPR_REGION"/>
    <property type="match status" value="1"/>
</dbReference>
<dbReference type="Gene3D" id="1.25.40.10">
    <property type="entry name" value="Tetratricopeptide repeat domain"/>
    <property type="match status" value="2"/>
</dbReference>
<organism evidence="4 5">
    <name type="scientific">Neorhizobium lilium</name>
    <dbReference type="NCBI Taxonomy" id="2503024"/>
    <lineage>
        <taxon>Bacteria</taxon>
        <taxon>Pseudomonadati</taxon>
        <taxon>Pseudomonadota</taxon>
        <taxon>Alphaproteobacteria</taxon>
        <taxon>Hyphomicrobiales</taxon>
        <taxon>Rhizobiaceae</taxon>
        <taxon>Rhizobium/Agrobacterium group</taxon>
        <taxon>Neorhizobium</taxon>
    </lineage>
</organism>
<feature type="repeat" description="TPR" evidence="3">
    <location>
        <begin position="143"/>
        <end position="176"/>
    </location>
</feature>
<dbReference type="Proteomes" id="UP000287687">
    <property type="component" value="Unassembled WGS sequence"/>
</dbReference>
<evidence type="ECO:0000256" key="2">
    <source>
        <dbReference type="ARBA" id="ARBA00022803"/>
    </source>
</evidence>
<protein>
    <submittedName>
        <fullName evidence="4">Tetratricopeptide repeat protein</fullName>
    </submittedName>
</protein>
<dbReference type="SMART" id="SM00028">
    <property type="entry name" value="TPR"/>
    <property type="match status" value="2"/>
</dbReference>
<dbReference type="OrthoDB" id="9814069at2"/>
<accession>A0A3S3U430</accession>
<proteinExistence type="predicted"/>
<dbReference type="InterPro" id="IPR019734">
    <property type="entry name" value="TPR_rpt"/>
</dbReference>
<evidence type="ECO:0000313" key="4">
    <source>
        <dbReference type="EMBL" id="RWX81477.1"/>
    </source>
</evidence>
<sequence length="205" mass="22275">MREQSGIDVSKIIHSHDQALQACDQLVETSGLKGRDLAEILLDRADLDAPGQEEAYARTLADYGRAIALAPDLATAYWRRGKANLLNSRNLPAAPNEIDIAIRLDPSQPDFFVTRASILSWLGQPGQALANLNRALVVDPHSVHALTNRGLAYFDDGDFDDALSDFDTGLQLSPGDAGLYGFRSAPGARQAMGLGQRPMKPRWPI</sequence>
<evidence type="ECO:0000256" key="3">
    <source>
        <dbReference type="PROSITE-ProRule" id="PRU00339"/>
    </source>
</evidence>
<keyword evidence="5" id="KW-1185">Reference proteome</keyword>